<keyword evidence="3" id="KW-1185">Reference proteome</keyword>
<feature type="compositionally biased region" description="Basic and acidic residues" evidence="1">
    <location>
        <begin position="92"/>
        <end position="102"/>
    </location>
</feature>
<organism evidence="2 3">
    <name type="scientific">Saxophila tyrrhenica</name>
    <dbReference type="NCBI Taxonomy" id="1690608"/>
    <lineage>
        <taxon>Eukaryota</taxon>
        <taxon>Fungi</taxon>
        <taxon>Dikarya</taxon>
        <taxon>Ascomycota</taxon>
        <taxon>Pezizomycotina</taxon>
        <taxon>Dothideomycetes</taxon>
        <taxon>Dothideomycetidae</taxon>
        <taxon>Mycosphaerellales</taxon>
        <taxon>Extremaceae</taxon>
        <taxon>Saxophila</taxon>
    </lineage>
</organism>
<feature type="region of interest" description="Disordered" evidence="1">
    <location>
        <begin position="316"/>
        <end position="363"/>
    </location>
</feature>
<feature type="region of interest" description="Disordered" evidence="1">
    <location>
        <begin position="254"/>
        <end position="276"/>
    </location>
</feature>
<feature type="compositionally biased region" description="Acidic residues" evidence="1">
    <location>
        <begin position="206"/>
        <end position="217"/>
    </location>
</feature>
<sequence length="363" mass="39190">MAAAAAPGGNQPPGGNGFGKKPMGRGADDEPDPFGMKTFLSPAHGRKGAAKKKETKRKRVADDDEVDEQEEEVPFADDSFLGKSGHRKKKEQKMAWDNETDRPLLLTGLSRKITYKEMKIIAAAYPQQPTAKAIQERLTKLRAEQERILAGLRKFATSAGEMEAPTIPIPDAPPENITWDGVQAFFRSNNYTPADIRALADAMERGEDDATDGETQEEPAARSTRPAGSALPLGLDEPAHATRITASRRLRAAESNAVTYPPPATGRAATNPSTTTTASTDLLAERTQQTATIEVFRQQIRDRKAREALEAEDAEIARLMQEQEKEKRDGDDHGKGEDGKGGDDGEGEEGGADGEKGENVGGE</sequence>
<dbReference type="Proteomes" id="UP001337655">
    <property type="component" value="Unassembled WGS sequence"/>
</dbReference>
<feature type="region of interest" description="Disordered" evidence="1">
    <location>
        <begin position="1"/>
        <end position="102"/>
    </location>
</feature>
<reference evidence="2 3" key="1">
    <citation type="submission" date="2023-08" db="EMBL/GenBank/DDBJ databases">
        <title>Black Yeasts Isolated from many extreme environments.</title>
        <authorList>
            <person name="Coleine C."/>
            <person name="Stajich J.E."/>
            <person name="Selbmann L."/>
        </authorList>
    </citation>
    <scope>NUCLEOTIDE SEQUENCE [LARGE SCALE GENOMIC DNA]</scope>
    <source>
        <strain evidence="2 3">CCFEE 5935</strain>
    </source>
</reference>
<feature type="compositionally biased region" description="Basic residues" evidence="1">
    <location>
        <begin position="44"/>
        <end position="59"/>
    </location>
</feature>
<gene>
    <name evidence="2" type="ORF">LTR77_007082</name>
</gene>
<accession>A0AAV9P446</accession>
<comment type="caution">
    <text evidence="2">The sequence shown here is derived from an EMBL/GenBank/DDBJ whole genome shotgun (WGS) entry which is preliminary data.</text>
</comment>
<feature type="compositionally biased region" description="Basic and acidic residues" evidence="1">
    <location>
        <begin position="321"/>
        <end position="343"/>
    </location>
</feature>
<evidence type="ECO:0000313" key="3">
    <source>
        <dbReference type="Proteomes" id="UP001337655"/>
    </source>
</evidence>
<dbReference type="GeneID" id="89928418"/>
<proteinExistence type="predicted"/>
<feature type="compositionally biased region" description="Basic and acidic residues" evidence="1">
    <location>
        <begin position="353"/>
        <end position="363"/>
    </location>
</feature>
<dbReference type="RefSeq" id="XP_064657089.1">
    <property type="nucleotide sequence ID" value="XM_064804319.1"/>
</dbReference>
<evidence type="ECO:0000256" key="1">
    <source>
        <dbReference type="SAM" id="MobiDB-lite"/>
    </source>
</evidence>
<dbReference type="EMBL" id="JAVRRT010000011">
    <property type="protein sequence ID" value="KAK5167383.1"/>
    <property type="molecule type" value="Genomic_DNA"/>
</dbReference>
<feature type="region of interest" description="Disordered" evidence="1">
    <location>
        <begin position="204"/>
        <end position="238"/>
    </location>
</feature>
<evidence type="ECO:0000313" key="2">
    <source>
        <dbReference type="EMBL" id="KAK5167383.1"/>
    </source>
</evidence>
<dbReference type="AlphaFoldDB" id="A0AAV9P446"/>
<feature type="compositionally biased region" description="Acidic residues" evidence="1">
    <location>
        <begin position="62"/>
        <end position="75"/>
    </location>
</feature>
<name>A0AAV9P446_9PEZI</name>
<protein>
    <submittedName>
        <fullName evidence="2">Uncharacterized protein</fullName>
    </submittedName>
</protein>